<sequence length="245" mass="27856">MPVLRYDQVILMDLKLILAYSLGLWRVSMSPEEQAYNPDGFRFPEPQQNQTAASISDTRQRYTFTIAENFLHPSQTESHAGTRFMICDEPASASEPRHRYTCRIRFCRISSGKYPLHRPALIVASEPIYKVFLYLGKAQSQIYLLISRDRAYGHLHMYHCAPDASMPFNASKVILTYVERCIPELVTAIPLLDMHKVTSKKTPPFRLSDAKVISLNRDIQGSLCESKMTITDLVARIVSRLGAVS</sequence>
<accession>A0A3N4LG99</accession>
<reference evidence="1 2" key="1">
    <citation type="journal article" date="2018" name="Nat. Ecol. Evol.">
        <title>Pezizomycetes genomes reveal the molecular basis of ectomycorrhizal truffle lifestyle.</title>
        <authorList>
            <person name="Murat C."/>
            <person name="Payen T."/>
            <person name="Noel B."/>
            <person name="Kuo A."/>
            <person name="Morin E."/>
            <person name="Chen J."/>
            <person name="Kohler A."/>
            <person name="Krizsan K."/>
            <person name="Balestrini R."/>
            <person name="Da Silva C."/>
            <person name="Montanini B."/>
            <person name="Hainaut M."/>
            <person name="Levati E."/>
            <person name="Barry K.W."/>
            <person name="Belfiori B."/>
            <person name="Cichocki N."/>
            <person name="Clum A."/>
            <person name="Dockter R.B."/>
            <person name="Fauchery L."/>
            <person name="Guy J."/>
            <person name="Iotti M."/>
            <person name="Le Tacon F."/>
            <person name="Lindquist E.A."/>
            <person name="Lipzen A."/>
            <person name="Malagnac F."/>
            <person name="Mello A."/>
            <person name="Molinier V."/>
            <person name="Miyauchi S."/>
            <person name="Poulain J."/>
            <person name="Riccioni C."/>
            <person name="Rubini A."/>
            <person name="Sitrit Y."/>
            <person name="Splivallo R."/>
            <person name="Traeger S."/>
            <person name="Wang M."/>
            <person name="Zifcakova L."/>
            <person name="Wipf D."/>
            <person name="Zambonelli A."/>
            <person name="Paolocci F."/>
            <person name="Nowrousian M."/>
            <person name="Ottonello S."/>
            <person name="Baldrian P."/>
            <person name="Spatafora J.W."/>
            <person name="Henrissat B."/>
            <person name="Nagy L.G."/>
            <person name="Aury J.M."/>
            <person name="Wincker P."/>
            <person name="Grigoriev I.V."/>
            <person name="Bonfante P."/>
            <person name="Martin F.M."/>
        </authorList>
    </citation>
    <scope>NUCLEOTIDE SEQUENCE [LARGE SCALE GENOMIC DNA]</scope>
    <source>
        <strain evidence="1 2">ATCC MYA-4762</strain>
    </source>
</reference>
<evidence type="ECO:0000313" key="1">
    <source>
        <dbReference type="EMBL" id="RPB20472.1"/>
    </source>
</evidence>
<protein>
    <submittedName>
        <fullName evidence="1">Uncharacterized protein</fullName>
    </submittedName>
</protein>
<dbReference type="InParanoid" id="A0A3N4LG99"/>
<gene>
    <name evidence="1" type="ORF">L211DRAFT_852317</name>
</gene>
<keyword evidence="2" id="KW-1185">Reference proteome</keyword>
<dbReference type="EMBL" id="ML121571">
    <property type="protein sequence ID" value="RPB20472.1"/>
    <property type="molecule type" value="Genomic_DNA"/>
</dbReference>
<dbReference type="Proteomes" id="UP000267821">
    <property type="component" value="Unassembled WGS sequence"/>
</dbReference>
<name>A0A3N4LG99_9PEZI</name>
<evidence type="ECO:0000313" key="2">
    <source>
        <dbReference type="Proteomes" id="UP000267821"/>
    </source>
</evidence>
<dbReference type="AlphaFoldDB" id="A0A3N4LG99"/>
<organism evidence="1 2">
    <name type="scientific">Terfezia boudieri ATCC MYA-4762</name>
    <dbReference type="NCBI Taxonomy" id="1051890"/>
    <lineage>
        <taxon>Eukaryota</taxon>
        <taxon>Fungi</taxon>
        <taxon>Dikarya</taxon>
        <taxon>Ascomycota</taxon>
        <taxon>Pezizomycotina</taxon>
        <taxon>Pezizomycetes</taxon>
        <taxon>Pezizales</taxon>
        <taxon>Pezizaceae</taxon>
        <taxon>Terfezia</taxon>
    </lineage>
</organism>
<proteinExistence type="predicted"/>